<dbReference type="Gene3D" id="3.10.20.30">
    <property type="match status" value="1"/>
</dbReference>
<dbReference type="InterPro" id="IPR010035">
    <property type="entry name" value="Thi_S"/>
</dbReference>
<dbReference type="RefSeq" id="WP_272180444.1">
    <property type="nucleotide sequence ID" value="NZ_JAQOMS010000002.1"/>
</dbReference>
<dbReference type="EMBL" id="JAQOMS010000002">
    <property type="protein sequence ID" value="MDC2888889.1"/>
    <property type="molecule type" value="Genomic_DNA"/>
</dbReference>
<evidence type="ECO:0000313" key="2">
    <source>
        <dbReference type="Proteomes" id="UP001528411"/>
    </source>
</evidence>
<gene>
    <name evidence="1" type="primary">thiS</name>
    <name evidence="1" type="ORF">PN838_09040</name>
</gene>
<dbReference type="InterPro" id="IPR012675">
    <property type="entry name" value="Beta-grasp_dom_sf"/>
</dbReference>
<dbReference type="Pfam" id="PF02597">
    <property type="entry name" value="ThiS"/>
    <property type="match status" value="1"/>
</dbReference>
<proteinExistence type="predicted"/>
<dbReference type="NCBIfam" id="TIGR01683">
    <property type="entry name" value="thiS"/>
    <property type="match status" value="1"/>
</dbReference>
<dbReference type="SUPFAM" id="SSF54285">
    <property type="entry name" value="MoaD/ThiS"/>
    <property type="match status" value="1"/>
</dbReference>
<dbReference type="InterPro" id="IPR016155">
    <property type="entry name" value="Mopterin_synth/thiamin_S_b"/>
</dbReference>
<keyword evidence="2" id="KW-1185">Reference proteome</keyword>
<name>A0ABT5FCM1_9GAMM</name>
<comment type="caution">
    <text evidence="1">The sequence shown here is derived from an EMBL/GenBank/DDBJ whole genome shotgun (WGS) entry which is preliminary data.</text>
</comment>
<dbReference type="CDD" id="cd00565">
    <property type="entry name" value="Ubl_ThiS"/>
    <property type="match status" value="1"/>
</dbReference>
<sequence>MKLFFNGEPHSIELTDVAGHQRQLDTKSALSLSSILVHFAVKPPFAVALNGEFVANNNYQTTLIKENDKVDVVSPIFGG</sequence>
<protein>
    <submittedName>
        <fullName evidence="1">Sulfur carrier protein ThiS</fullName>
    </submittedName>
</protein>
<organism evidence="1 2">
    <name type="scientific">Psychrosphaera algicola</name>
    <dbReference type="NCBI Taxonomy" id="3023714"/>
    <lineage>
        <taxon>Bacteria</taxon>
        <taxon>Pseudomonadati</taxon>
        <taxon>Pseudomonadota</taxon>
        <taxon>Gammaproteobacteria</taxon>
        <taxon>Alteromonadales</taxon>
        <taxon>Pseudoalteromonadaceae</taxon>
        <taxon>Psychrosphaera</taxon>
    </lineage>
</organism>
<accession>A0ABT5FCM1</accession>
<reference evidence="1 2" key="1">
    <citation type="submission" date="2023-01" db="EMBL/GenBank/DDBJ databases">
        <title>Psychrosphaera sp. nov., isolated from marine algae.</title>
        <authorList>
            <person name="Bayburt H."/>
            <person name="Choi B.J."/>
            <person name="Kim J.M."/>
            <person name="Choi D.G."/>
            <person name="Jeon C.O."/>
        </authorList>
    </citation>
    <scope>NUCLEOTIDE SEQUENCE [LARGE SCALE GENOMIC DNA]</scope>
    <source>
        <strain evidence="1 2">G1-22</strain>
    </source>
</reference>
<evidence type="ECO:0000313" key="1">
    <source>
        <dbReference type="EMBL" id="MDC2888889.1"/>
    </source>
</evidence>
<dbReference type="InterPro" id="IPR003749">
    <property type="entry name" value="ThiS/MoaD-like"/>
</dbReference>
<dbReference type="Proteomes" id="UP001528411">
    <property type="component" value="Unassembled WGS sequence"/>
</dbReference>